<keyword evidence="2" id="KW-1185">Reference proteome</keyword>
<gene>
    <name evidence="1" type="ORF">ACFQDL_21215</name>
</gene>
<accession>A0ABW2A4J2</accession>
<dbReference type="SUPFAM" id="SSF81301">
    <property type="entry name" value="Nucleotidyltransferase"/>
    <property type="match status" value="1"/>
</dbReference>
<name>A0ABW2A4J2_9GAMM</name>
<dbReference type="InterPro" id="IPR043519">
    <property type="entry name" value="NT_sf"/>
</dbReference>
<dbReference type="InterPro" id="IPR018700">
    <property type="entry name" value="DUF2204"/>
</dbReference>
<organism evidence="1 2">
    <name type="scientific">Marinobacterium aestuariivivens</name>
    <dbReference type="NCBI Taxonomy" id="1698799"/>
    <lineage>
        <taxon>Bacteria</taxon>
        <taxon>Pseudomonadati</taxon>
        <taxon>Pseudomonadota</taxon>
        <taxon>Gammaproteobacteria</taxon>
        <taxon>Oceanospirillales</taxon>
        <taxon>Oceanospirillaceae</taxon>
        <taxon>Marinobacterium</taxon>
    </lineage>
</organism>
<comment type="caution">
    <text evidence="1">The sequence shown here is derived from an EMBL/GenBank/DDBJ whole genome shotgun (WGS) entry which is preliminary data.</text>
</comment>
<dbReference type="EMBL" id="JBHSWE010000001">
    <property type="protein sequence ID" value="MFC6672306.1"/>
    <property type="molecule type" value="Genomic_DNA"/>
</dbReference>
<dbReference type="RefSeq" id="WP_379910753.1">
    <property type="nucleotide sequence ID" value="NZ_JBHSWE010000001.1"/>
</dbReference>
<evidence type="ECO:0000313" key="2">
    <source>
        <dbReference type="Proteomes" id="UP001596422"/>
    </source>
</evidence>
<protein>
    <submittedName>
        <fullName evidence="1">Nucleotidyltransferase</fullName>
    </submittedName>
</protein>
<sequence>MAIEALRWIHELLNEREIPFVVCGGLAAIGYGSTRPLNDIDLFVPGRHFQSVVSAAADCISKPARRYREEGWDLEYVQFIYEGTKVEVGNAEDAMIFDAGSGQWVALAIDFSRACDVEVLGITVPAMRIEDLISYKRILDRPVDREDIAEIENRA</sequence>
<dbReference type="Proteomes" id="UP001596422">
    <property type="component" value="Unassembled WGS sequence"/>
</dbReference>
<reference evidence="2" key="1">
    <citation type="journal article" date="2019" name="Int. J. Syst. Evol. Microbiol.">
        <title>The Global Catalogue of Microorganisms (GCM) 10K type strain sequencing project: providing services to taxonomists for standard genome sequencing and annotation.</title>
        <authorList>
            <consortium name="The Broad Institute Genomics Platform"/>
            <consortium name="The Broad Institute Genome Sequencing Center for Infectious Disease"/>
            <person name="Wu L."/>
            <person name="Ma J."/>
        </authorList>
    </citation>
    <scope>NUCLEOTIDE SEQUENCE [LARGE SCALE GENOMIC DNA]</scope>
    <source>
        <strain evidence="2">NBRC 111756</strain>
    </source>
</reference>
<dbReference type="Gene3D" id="3.30.460.40">
    <property type="match status" value="1"/>
</dbReference>
<evidence type="ECO:0000313" key="1">
    <source>
        <dbReference type="EMBL" id="MFC6672306.1"/>
    </source>
</evidence>
<proteinExistence type="predicted"/>
<dbReference type="Pfam" id="PF09970">
    <property type="entry name" value="DUF2204"/>
    <property type="match status" value="1"/>
</dbReference>